<reference evidence="7" key="1">
    <citation type="submission" date="2021-02" db="EMBL/GenBank/DDBJ databases">
        <authorList>
            <person name="Nowell W R."/>
        </authorList>
    </citation>
    <scope>NUCLEOTIDE SEQUENCE</scope>
</reference>
<dbReference type="PROSITE" id="PS50261">
    <property type="entry name" value="G_PROTEIN_RECEP_F2_4"/>
    <property type="match status" value="1"/>
</dbReference>
<dbReference type="Gene3D" id="1.20.1070.10">
    <property type="entry name" value="Rhodopsin 7-helix transmembrane proteins"/>
    <property type="match status" value="1"/>
</dbReference>
<evidence type="ECO:0000256" key="5">
    <source>
        <dbReference type="SAM" id="Phobius"/>
    </source>
</evidence>
<feature type="transmembrane region" description="Helical" evidence="5">
    <location>
        <begin position="184"/>
        <end position="205"/>
    </location>
</feature>
<dbReference type="GO" id="GO:0016020">
    <property type="term" value="C:membrane"/>
    <property type="evidence" value="ECO:0007669"/>
    <property type="project" value="UniProtKB-SubCell"/>
</dbReference>
<feature type="domain" description="G-protein coupled receptors family 2 profile 2" evidence="6">
    <location>
        <begin position="1"/>
        <end position="243"/>
    </location>
</feature>
<dbReference type="InterPro" id="IPR000832">
    <property type="entry name" value="GPCR_2_secretin-like"/>
</dbReference>
<dbReference type="Proteomes" id="UP000663845">
    <property type="component" value="Unassembled WGS sequence"/>
</dbReference>
<dbReference type="EMBL" id="CAJNOG010000752">
    <property type="protein sequence ID" value="CAF1350670.1"/>
    <property type="molecule type" value="Genomic_DNA"/>
</dbReference>
<feature type="transmembrane region" description="Helical" evidence="5">
    <location>
        <begin position="65"/>
        <end position="86"/>
    </location>
</feature>
<dbReference type="CDD" id="cd15039">
    <property type="entry name" value="7tmB3_Methuselah-like"/>
    <property type="match status" value="1"/>
</dbReference>
<evidence type="ECO:0000256" key="3">
    <source>
        <dbReference type="ARBA" id="ARBA00022989"/>
    </source>
</evidence>
<dbReference type="PANTHER" id="PTHR45902">
    <property type="entry name" value="LATROPHILIN RECEPTOR-LIKE PROTEIN A"/>
    <property type="match status" value="1"/>
</dbReference>
<keyword evidence="4 5" id="KW-0472">Membrane</keyword>
<evidence type="ECO:0000313" key="8">
    <source>
        <dbReference type="Proteomes" id="UP000663845"/>
    </source>
</evidence>
<dbReference type="GO" id="GO:0007166">
    <property type="term" value="P:cell surface receptor signaling pathway"/>
    <property type="evidence" value="ECO:0007669"/>
    <property type="project" value="InterPro"/>
</dbReference>
<evidence type="ECO:0000259" key="6">
    <source>
        <dbReference type="PROSITE" id="PS50261"/>
    </source>
</evidence>
<dbReference type="GO" id="GO:0004930">
    <property type="term" value="F:G protein-coupled receptor activity"/>
    <property type="evidence" value="ECO:0007669"/>
    <property type="project" value="InterPro"/>
</dbReference>
<proteinExistence type="predicted"/>
<sequence>MVAEILFLSQSLLIMTRPGVCLLFALGIHFFFLASFFWMNVMAFDLWKTFHKGFSLYVCEIRERLPYYALYAWGMPVLIVLIGIILDARNAPLKPCYGRFFRGCYDVCFHTKNDAPLQGCWIESALMRFLLFGVPVAIILIINFIFYALTVRSIRRGLKSVRVQVERKFQRKKQVVPGEYDVKIYMRMAVLAGFGWTIGFILFALPDSPTGFQHVLVTIFKYLFILLNATPGLFIFVVYVCNRRVVALYRGLFDKFLQFFRSNYQTSKEISLNQYQLYLNQVKYQISRIFRKKNRQDTPVSMITTINSSKTSNRITLERASSETQQKSLTEIQTI</sequence>
<dbReference type="Pfam" id="PF00002">
    <property type="entry name" value="7tm_2"/>
    <property type="match status" value="1"/>
</dbReference>
<feature type="transmembrane region" description="Helical" evidence="5">
    <location>
        <begin position="217"/>
        <end position="241"/>
    </location>
</feature>
<organism evidence="7 8">
    <name type="scientific">Adineta steineri</name>
    <dbReference type="NCBI Taxonomy" id="433720"/>
    <lineage>
        <taxon>Eukaryota</taxon>
        <taxon>Metazoa</taxon>
        <taxon>Spiralia</taxon>
        <taxon>Gnathifera</taxon>
        <taxon>Rotifera</taxon>
        <taxon>Eurotatoria</taxon>
        <taxon>Bdelloidea</taxon>
        <taxon>Adinetida</taxon>
        <taxon>Adinetidae</taxon>
        <taxon>Adineta</taxon>
    </lineage>
</organism>
<name>A0A815HEA4_9BILA</name>
<feature type="transmembrane region" description="Helical" evidence="5">
    <location>
        <begin position="22"/>
        <end position="44"/>
    </location>
</feature>
<dbReference type="InterPro" id="IPR017981">
    <property type="entry name" value="GPCR_2-like_7TM"/>
</dbReference>
<feature type="transmembrane region" description="Helical" evidence="5">
    <location>
        <begin position="129"/>
        <end position="149"/>
    </location>
</feature>
<protein>
    <recommendedName>
        <fullName evidence="6">G-protein coupled receptors family 2 profile 2 domain-containing protein</fullName>
    </recommendedName>
</protein>
<keyword evidence="3 5" id="KW-1133">Transmembrane helix</keyword>
<dbReference type="PANTHER" id="PTHR45902:SF1">
    <property type="entry name" value="LATROPHILIN RECEPTOR-LIKE PROTEIN A"/>
    <property type="match status" value="1"/>
</dbReference>
<evidence type="ECO:0000256" key="1">
    <source>
        <dbReference type="ARBA" id="ARBA00004141"/>
    </source>
</evidence>
<comment type="caution">
    <text evidence="7">The sequence shown here is derived from an EMBL/GenBank/DDBJ whole genome shotgun (WGS) entry which is preliminary data.</text>
</comment>
<evidence type="ECO:0000256" key="2">
    <source>
        <dbReference type="ARBA" id="ARBA00022692"/>
    </source>
</evidence>
<keyword evidence="2 5" id="KW-0812">Transmembrane</keyword>
<evidence type="ECO:0000313" key="7">
    <source>
        <dbReference type="EMBL" id="CAF1350670.1"/>
    </source>
</evidence>
<dbReference type="InterPro" id="IPR053231">
    <property type="entry name" value="GPCR_LN-TM7"/>
</dbReference>
<gene>
    <name evidence="7" type="ORF">JYZ213_LOCUS35021</name>
</gene>
<dbReference type="AlphaFoldDB" id="A0A815HEA4"/>
<comment type="subcellular location">
    <subcellularLocation>
        <location evidence="1">Membrane</location>
        <topology evidence="1">Multi-pass membrane protein</topology>
    </subcellularLocation>
</comment>
<evidence type="ECO:0000256" key="4">
    <source>
        <dbReference type="ARBA" id="ARBA00023136"/>
    </source>
</evidence>
<accession>A0A815HEA4</accession>